<comment type="caution">
    <text evidence="2">The sequence shown here is derived from an EMBL/GenBank/DDBJ whole genome shotgun (WGS) entry which is preliminary data.</text>
</comment>
<reference evidence="3" key="1">
    <citation type="submission" date="2017-09" db="EMBL/GenBank/DDBJ databases">
        <title>The Reconstruction of 2,631 Draft Metagenome-Assembled Genomes from the Global Oceans.</title>
        <authorList>
            <person name="Tully B.J."/>
            <person name="Graham E.D."/>
            <person name="Heidelberg J.F."/>
        </authorList>
    </citation>
    <scope>NUCLEOTIDE SEQUENCE [LARGE SCALE GENOMIC DNA]</scope>
</reference>
<dbReference type="InterPro" id="IPR036249">
    <property type="entry name" value="Thioredoxin-like_sf"/>
</dbReference>
<dbReference type="CDD" id="cd02966">
    <property type="entry name" value="TlpA_like_family"/>
    <property type="match status" value="1"/>
</dbReference>
<name>A0A2D6YMU2_9DELT</name>
<organism evidence="2 3">
    <name type="scientific">SAR324 cluster bacterium</name>
    <dbReference type="NCBI Taxonomy" id="2024889"/>
    <lineage>
        <taxon>Bacteria</taxon>
        <taxon>Deltaproteobacteria</taxon>
        <taxon>SAR324 cluster</taxon>
    </lineage>
</organism>
<evidence type="ECO:0000313" key="2">
    <source>
        <dbReference type="EMBL" id="MAH64516.1"/>
    </source>
</evidence>
<dbReference type="InterPro" id="IPR013766">
    <property type="entry name" value="Thioredoxin_domain"/>
</dbReference>
<evidence type="ECO:0000259" key="1">
    <source>
        <dbReference type="PROSITE" id="PS51352"/>
    </source>
</evidence>
<dbReference type="SUPFAM" id="SSF52833">
    <property type="entry name" value="Thioredoxin-like"/>
    <property type="match status" value="1"/>
</dbReference>
<proteinExistence type="predicted"/>
<dbReference type="InterPro" id="IPR000866">
    <property type="entry name" value="AhpC/TSA"/>
</dbReference>
<dbReference type="AlphaFoldDB" id="A0A2D6YMU2"/>
<dbReference type="EMBL" id="NZEX01000168">
    <property type="protein sequence ID" value="MAH64516.1"/>
    <property type="molecule type" value="Genomic_DNA"/>
</dbReference>
<dbReference type="GO" id="GO:0016209">
    <property type="term" value="F:antioxidant activity"/>
    <property type="evidence" value="ECO:0007669"/>
    <property type="project" value="InterPro"/>
</dbReference>
<feature type="domain" description="Thioredoxin" evidence="1">
    <location>
        <begin position="40"/>
        <end position="174"/>
    </location>
</feature>
<accession>A0A2D6YMU2</accession>
<dbReference type="Proteomes" id="UP000226525">
    <property type="component" value="Unassembled WGS sequence"/>
</dbReference>
<sequence length="174" mass="19945">MKLKKSWLTWAGRMAGWLRTLLLAGLIFWGVTTWQALELVPEKELAPQFRLFARDGQTYSLSDAKGKTVLLYFFAPWCTVCHFSIGNLEGLQSQQEKGELLIWLVALSYQSLEEVDVFLKRHQLRYPVLFGDQEMTANYHIGAFPTYYVIDPTGKVAARSVGYSTKLGMLWRTN</sequence>
<dbReference type="InterPro" id="IPR050553">
    <property type="entry name" value="Thioredoxin_ResA/DsbE_sf"/>
</dbReference>
<dbReference type="PANTHER" id="PTHR42852">
    <property type="entry name" value="THIOL:DISULFIDE INTERCHANGE PROTEIN DSBE"/>
    <property type="match status" value="1"/>
</dbReference>
<gene>
    <name evidence="2" type="ORF">CMN54_13960</name>
</gene>
<dbReference type="GO" id="GO:0016491">
    <property type="term" value="F:oxidoreductase activity"/>
    <property type="evidence" value="ECO:0007669"/>
    <property type="project" value="InterPro"/>
</dbReference>
<dbReference type="PANTHER" id="PTHR42852:SF17">
    <property type="entry name" value="THIOREDOXIN-LIKE PROTEIN HI_1115"/>
    <property type="match status" value="1"/>
</dbReference>
<dbReference type="Pfam" id="PF00578">
    <property type="entry name" value="AhpC-TSA"/>
    <property type="match status" value="1"/>
</dbReference>
<dbReference type="PROSITE" id="PS51352">
    <property type="entry name" value="THIOREDOXIN_2"/>
    <property type="match status" value="1"/>
</dbReference>
<protein>
    <recommendedName>
        <fullName evidence="1">Thioredoxin domain-containing protein</fullName>
    </recommendedName>
</protein>
<dbReference type="Gene3D" id="3.40.30.10">
    <property type="entry name" value="Glutaredoxin"/>
    <property type="match status" value="1"/>
</dbReference>
<evidence type="ECO:0000313" key="3">
    <source>
        <dbReference type="Proteomes" id="UP000226525"/>
    </source>
</evidence>